<proteinExistence type="predicted"/>
<dbReference type="InterPro" id="IPR002486">
    <property type="entry name" value="Col_cuticle_N"/>
</dbReference>
<evidence type="ECO:0000313" key="6">
    <source>
        <dbReference type="Proteomes" id="UP000271889"/>
    </source>
</evidence>
<feature type="region of interest" description="Disordered" evidence="2">
    <location>
        <begin position="92"/>
        <end position="114"/>
    </location>
</feature>
<feature type="domain" description="Nematode cuticle collagen N-terminal" evidence="4">
    <location>
        <begin position="12"/>
        <end position="64"/>
    </location>
</feature>
<sequence length="114" mass="11816">MDLDARIKAYRFVAYASVTFSVVAVVSVFITLPMVYNYVHHVKRQVHNEVNICKGSAKDIWTEVHSLKDVPVANRTARQTYREGAVGGGGGANYGGSSGGGGGAHYGGGGGGGG</sequence>
<evidence type="ECO:0000259" key="4">
    <source>
        <dbReference type="SMART" id="SM01088"/>
    </source>
</evidence>
<evidence type="ECO:0000256" key="2">
    <source>
        <dbReference type="SAM" id="MobiDB-lite"/>
    </source>
</evidence>
<keyword evidence="3" id="KW-0472">Membrane</keyword>
<dbReference type="OrthoDB" id="5920520at2759"/>
<dbReference type="Pfam" id="PF01484">
    <property type="entry name" value="Col_cuticle_N"/>
    <property type="match status" value="1"/>
</dbReference>
<gene>
    <name evidence="5" type="ORF">CGOC_LOCUS6806</name>
</gene>
<dbReference type="SMART" id="SM01088">
    <property type="entry name" value="Col_cuticle_N"/>
    <property type="match status" value="1"/>
</dbReference>
<protein>
    <recommendedName>
        <fullName evidence="4">Nematode cuticle collagen N-terminal domain-containing protein</fullName>
    </recommendedName>
</protein>
<feature type="transmembrane region" description="Helical" evidence="3">
    <location>
        <begin position="12"/>
        <end position="36"/>
    </location>
</feature>
<dbReference type="Proteomes" id="UP000271889">
    <property type="component" value="Unassembled WGS sequence"/>
</dbReference>
<evidence type="ECO:0000313" key="5">
    <source>
        <dbReference type="EMBL" id="VDK72147.1"/>
    </source>
</evidence>
<dbReference type="GO" id="GO:0042302">
    <property type="term" value="F:structural constituent of cuticle"/>
    <property type="evidence" value="ECO:0007669"/>
    <property type="project" value="InterPro"/>
</dbReference>
<keyword evidence="6" id="KW-1185">Reference proteome</keyword>
<organism evidence="5 6">
    <name type="scientific">Cylicostephanus goldi</name>
    <name type="common">Nematode worm</name>
    <dbReference type="NCBI Taxonomy" id="71465"/>
    <lineage>
        <taxon>Eukaryota</taxon>
        <taxon>Metazoa</taxon>
        <taxon>Ecdysozoa</taxon>
        <taxon>Nematoda</taxon>
        <taxon>Chromadorea</taxon>
        <taxon>Rhabditida</taxon>
        <taxon>Rhabditina</taxon>
        <taxon>Rhabditomorpha</taxon>
        <taxon>Strongyloidea</taxon>
        <taxon>Strongylidae</taxon>
        <taxon>Cylicostephanus</taxon>
    </lineage>
</organism>
<feature type="non-terminal residue" evidence="5">
    <location>
        <position position="114"/>
    </location>
</feature>
<evidence type="ECO:0000256" key="1">
    <source>
        <dbReference type="ARBA" id="ARBA00022737"/>
    </source>
</evidence>
<keyword evidence="1" id="KW-0677">Repeat</keyword>
<evidence type="ECO:0000256" key="3">
    <source>
        <dbReference type="SAM" id="Phobius"/>
    </source>
</evidence>
<name>A0A3P6SIN9_CYLGO</name>
<reference evidence="5 6" key="1">
    <citation type="submission" date="2018-11" db="EMBL/GenBank/DDBJ databases">
        <authorList>
            <consortium name="Pathogen Informatics"/>
        </authorList>
    </citation>
    <scope>NUCLEOTIDE SEQUENCE [LARGE SCALE GENOMIC DNA]</scope>
</reference>
<keyword evidence="3" id="KW-1133">Transmembrane helix</keyword>
<dbReference type="AlphaFoldDB" id="A0A3P6SIN9"/>
<keyword evidence="3" id="KW-0812">Transmembrane</keyword>
<dbReference type="EMBL" id="UYRV01022711">
    <property type="protein sequence ID" value="VDK72147.1"/>
    <property type="molecule type" value="Genomic_DNA"/>
</dbReference>
<accession>A0A3P6SIN9</accession>